<dbReference type="AlphaFoldDB" id="A0A0C9YSI5"/>
<evidence type="ECO:0000313" key="2">
    <source>
        <dbReference type="Proteomes" id="UP000054018"/>
    </source>
</evidence>
<keyword evidence="2" id="KW-1185">Reference proteome</keyword>
<accession>A0A0C9YSI5</accession>
<dbReference type="EMBL" id="KN833780">
    <property type="protein sequence ID" value="KIK19646.1"/>
    <property type="molecule type" value="Genomic_DNA"/>
</dbReference>
<proteinExistence type="predicted"/>
<reference evidence="1 2" key="1">
    <citation type="submission" date="2014-04" db="EMBL/GenBank/DDBJ databases">
        <authorList>
            <consortium name="DOE Joint Genome Institute"/>
            <person name="Kuo A."/>
            <person name="Kohler A."/>
            <person name="Costa M.D."/>
            <person name="Nagy L.G."/>
            <person name="Floudas D."/>
            <person name="Copeland A."/>
            <person name="Barry K.W."/>
            <person name="Cichocki N."/>
            <person name="Veneault-Fourrey C."/>
            <person name="LaButti K."/>
            <person name="Lindquist E.A."/>
            <person name="Lipzen A."/>
            <person name="Lundell T."/>
            <person name="Morin E."/>
            <person name="Murat C."/>
            <person name="Sun H."/>
            <person name="Tunlid A."/>
            <person name="Henrissat B."/>
            <person name="Grigoriev I.V."/>
            <person name="Hibbett D.S."/>
            <person name="Martin F."/>
            <person name="Nordberg H.P."/>
            <person name="Cantor M.N."/>
            <person name="Hua S.X."/>
        </authorList>
    </citation>
    <scope>NUCLEOTIDE SEQUENCE [LARGE SCALE GENOMIC DNA]</scope>
    <source>
        <strain evidence="1 2">441</strain>
    </source>
</reference>
<name>A0A0C9YSI5_9AGAM</name>
<organism evidence="1 2">
    <name type="scientific">Pisolithus microcarpus 441</name>
    <dbReference type="NCBI Taxonomy" id="765257"/>
    <lineage>
        <taxon>Eukaryota</taxon>
        <taxon>Fungi</taxon>
        <taxon>Dikarya</taxon>
        <taxon>Basidiomycota</taxon>
        <taxon>Agaricomycotina</taxon>
        <taxon>Agaricomycetes</taxon>
        <taxon>Agaricomycetidae</taxon>
        <taxon>Boletales</taxon>
        <taxon>Sclerodermatineae</taxon>
        <taxon>Pisolithaceae</taxon>
        <taxon>Pisolithus</taxon>
    </lineage>
</organism>
<reference evidence="2" key="2">
    <citation type="submission" date="2015-01" db="EMBL/GenBank/DDBJ databases">
        <title>Evolutionary Origins and Diversification of the Mycorrhizal Mutualists.</title>
        <authorList>
            <consortium name="DOE Joint Genome Institute"/>
            <consortium name="Mycorrhizal Genomics Consortium"/>
            <person name="Kohler A."/>
            <person name="Kuo A."/>
            <person name="Nagy L.G."/>
            <person name="Floudas D."/>
            <person name="Copeland A."/>
            <person name="Barry K.W."/>
            <person name="Cichocki N."/>
            <person name="Veneault-Fourrey C."/>
            <person name="LaButti K."/>
            <person name="Lindquist E.A."/>
            <person name="Lipzen A."/>
            <person name="Lundell T."/>
            <person name="Morin E."/>
            <person name="Murat C."/>
            <person name="Riley R."/>
            <person name="Ohm R."/>
            <person name="Sun H."/>
            <person name="Tunlid A."/>
            <person name="Henrissat B."/>
            <person name="Grigoriev I.V."/>
            <person name="Hibbett D.S."/>
            <person name="Martin F."/>
        </authorList>
    </citation>
    <scope>NUCLEOTIDE SEQUENCE [LARGE SCALE GENOMIC DNA]</scope>
    <source>
        <strain evidence="2">441</strain>
    </source>
</reference>
<sequence length="62" mass="6775">MSNLYLMRRLMGTRLGIRGFIAKSTCTGSLRIARGRPMTSTTFLTSLARRLTHSSSSATLAP</sequence>
<gene>
    <name evidence="1" type="ORF">PISMIDRAFT_682837</name>
</gene>
<dbReference type="Proteomes" id="UP000054018">
    <property type="component" value="Unassembled WGS sequence"/>
</dbReference>
<evidence type="ECO:0000313" key="1">
    <source>
        <dbReference type="EMBL" id="KIK19646.1"/>
    </source>
</evidence>
<protein>
    <submittedName>
        <fullName evidence="1">Uncharacterized protein</fullName>
    </submittedName>
</protein>
<dbReference type="HOGENOM" id="CLU_2905069_0_0_1"/>